<dbReference type="EMBL" id="CAJMWW010000085">
    <property type="protein sequence ID" value="CAE6432798.1"/>
    <property type="molecule type" value="Genomic_DNA"/>
</dbReference>
<organism evidence="3 4">
    <name type="scientific">Rhizoctonia solani</name>
    <dbReference type="NCBI Taxonomy" id="456999"/>
    <lineage>
        <taxon>Eukaryota</taxon>
        <taxon>Fungi</taxon>
        <taxon>Dikarya</taxon>
        <taxon>Basidiomycota</taxon>
        <taxon>Agaricomycotina</taxon>
        <taxon>Agaricomycetes</taxon>
        <taxon>Cantharellales</taxon>
        <taxon>Ceratobasidiaceae</taxon>
        <taxon>Rhizoctonia</taxon>
    </lineage>
</organism>
<evidence type="ECO:0000256" key="1">
    <source>
        <dbReference type="SAM" id="MobiDB-lite"/>
    </source>
</evidence>
<proteinExistence type="predicted"/>
<dbReference type="Gene3D" id="3.30.710.10">
    <property type="entry name" value="Potassium Channel Kv1.1, Chain A"/>
    <property type="match status" value="1"/>
</dbReference>
<feature type="domain" description="BTB" evidence="2">
    <location>
        <begin position="45"/>
        <end position="112"/>
    </location>
</feature>
<dbReference type="InterPro" id="IPR000210">
    <property type="entry name" value="BTB/POZ_dom"/>
</dbReference>
<dbReference type="Proteomes" id="UP000663841">
    <property type="component" value="Unassembled WGS sequence"/>
</dbReference>
<evidence type="ECO:0000313" key="4">
    <source>
        <dbReference type="Proteomes" id="UP000663841"/>
    </source>
</evidence>
<reference evidence="3" key="1">
    <citation type="submission" date="2021-01" db="EMBL/GenBank/DDBJ databases">
        <authorList>
            <person name="Kaushik A."/>
        </authorList>
    </citation>
    <scope>NUCLEOTIDE SEQUENCE</scope>
    <source>
        <strain evidence="3">AG3-T5</strain>
    </source>
</reference>
<evidence type="ECO:0000259" key="2">
    <source>
        <dbReference type="PROSITE" id="PS50097"/>
    </source>
</evidence>
<feature type="region of interest" description="Disordered" evidence="1">
    <location>
        <begin position="1"/>
        <end position="36"/>
    </location>
</feature>
<dbReference type="InterPro" id="IPR011333">
    <property type="entry name" value="SKP1/BTB/POZ_sf"/>
</dbReference>
<feature type="compositionally biased region" description="Basic and acidic residues" evidence="1">
    <location>
        <begin position="7"/>
        <end position="16"/>
    </location>
</feature>
<sequence>MSYQTRAETETSECTKTDNMPSFETTKSESAPNHSRDPDYYFEDGCVILLVEDTLFKIHASLMKAQSQAFVGMLAMPSGDAANTQGLSEQHPIIIPQVKPPQFRNLLKMIYSPASSAFHSSLQSFDNNDSSGLKSKTWDKFAFYLDVATLCHKYEMAEMEQWAKTRLGWLMSSLMIEIASGAEANPGAFLDAIQYAQTTQNDHLINNTYNLAYSYIYNLQLQSRPEDLLPLFRTPGLQELHPSVFGCIFSVFLGADYPVWQSNPFTKLDRMALFSGQVRLSPIPSSFKDGIRSPLFKKPESLEDFRSTFEPEPSNDQLFCNNGCDQAILDIWLAIFTDHYYRGVSADSISVGVTWLSGIIRKRVSFIKMAQGIRRPWDCSMLYINQLDKDIQLIYTRFSEYYCEIE</sequence>
<dbReference type="SUPFAM" id="SSF54695">
    <property type="entry name" value="POZ domain"/>
    <property type="match status" value="1"/>
</dbReference>
<comment type="caution">
    <text evidence="3">The sequence shown here is derived from an EMBL/GenBank/DDBJ whole genome shotgun (WGS) entry which is preliminary data.</text>
</comment>
<evidence type="ECO:0000313" key="3">
    <source>
        <dbReference type="EMBL" id="CAE6432798.1"/>
    </source>
</evidence>
<feature type="compositionally biased region" description="Polar residues" evidence="1">
    <location>
        <begin position="17"/>
        <end position="33"/>
    </location>
</feature>
<protein>
    <recommendedName>
        <fullName evidence="2">BTB domain-containing protein</fullName>
    </recommendedName>
</protein>
<name>A0A8H2XWZ6_9AGAM</name>
<dbReference type="AlphaFoldDB" id="A0A8H2XWZ6"/>
<dbReference type="PROSITE" id="PS50097">
    <property type="entry name" value="BTB"/>
    <property type="match status" value="1"/>
</dbReference>
<gene>
    <name evidence="3" type="ORF">RDB_LOCUS70704</name>
</gene>
<accession>A0A8H2XWZ6</accession>